<gene>
    <name evidence="2" type="ORF">BE18_45310</name>
</gene>
<dbReference type="Proteomes" id="UP000075515">
    <property type="component" value="Unassembled WGS sequence"/>
</dbReference>
<name>A0A150T6Q0_SORCE</name>
<proteinExistence type="predicted"/>
<evidence type="ECO:0000313" key="3">
    <source>
        <dbReference type="Proteomes" id="UP000075515"/>
    </source>
</evidence>
<sequence>MILLSDTIALAPVLKIIAIDDLPSGAEASAATIRTPAITDVALSPASAVPSTPRTRTGIPPGGAMIVG</sequence>
<dbReference type="AlphaFoldDB" id="A0A150T6Q0"/>
<reference evidence="2 3" key="1">
    <citation type="submission" date="2014-02" db="EMBL/GenBank/DDBJ databases">
        <title>The small core and large imbalanced accessory genome model reveals a collaborative survival strategy of Sorangium cellulosum strains in nature.</title>
        <authorList>
            <person name="Han K."/>
            <person name="Peng R."/>
            <person name="Blom J."/>
            <person name="Li Y.-Z."/>
        </authorList>
    </citation>
    <scope>NUCLEOTIDE SEQUENCE [LARGE SCALE GENOMIC DNA]</scope>
    <source>
        <strain evidence="2 3">So0149</strain>
    </source>
</reference>
<feature type="region of interest" description="Disordered" evidence="1">
    <location>
        <begin position="45"/>
        <end position="68"/>
    </location>
</feature>
<protein>
    <submittedName>
        <fullName evidence="2">Uncharacterized protein</fullName>
    </submittedName>
</protein>
<evidence type="ECO:0000256" key="1">
    <source>
        <dbReference type="SAM" id="MobiDB-lite"/>
    </source>
</evidence>
<dbReference type="EMBL" id="JEMC01001014">
    <property type="protein sequence ID" value="KYG00391.1"/>
    <property type="molecule type" value="Genomic_DNA"/>
</dbReference>
<comment type="caution">
    <text evidence="2">The sequence shown here is derived from an EMBL/GenBank/DDBJ whole genome shotgun (WGS) entry which is preliminary data.</text>
</comment>
<organism evidence="2 3">
    <name type="scientific">Sorangium cellulosum</name>
    <name type="common">Polyangium cellulosum</name>
    <dbReference type="NCBI Taxonomy" id="56"/>
    <lineage>
        <taxon>Bacteria</taxon>
        <taxon>Pseudomonadati</taxon>
        <taxon>Myxococcota</taxon>
        <taxon>Polyangia</taxon>
        <taxon>Polyangiales</taxon>
        <taxon>Polyangiaceae</taxon>
        <taxon>Sorangium</taxon>
    </lineage>
</organism>
<evidence type="ECO:0000313" key="2">
    <source>
        <dbReference type="EMBL" id="KYG00391.1"/>
    </source>
</evidence>
<accession>A0A150T6Q0</accession>